<dbReference type="Gene3D" id="3.20.20.70">
    <property type="entry name" value="Aldolase class I"/>
    <property type="match status" value="1"/>
</dbReference>
<evidence type="ECO:0000313" key="6">
    <source>
        <dbReference type="EMBL" id="KMT66476.1"/>
    </source>
</evidence>
<dbReference type="STRING" id="1513271.XM47_02740"/>
<protein>
    <submittedName>
        <fullName evidence="6">Keto-deoxy-phosphogluconate aldolase</fullName>
        <ecNumber evidence="6">4.1.2.14</ecNumber>
        <ecNumber evidence="6">4.1.3.16</ecNumber>
    </submittedName>
</protein>
<dbReference type="NCBIfam" id="NF004325">
    <property type="entry name" value="PRK05718.1"/>
    <property type="match status" value="1"/>
</dbReference>
<accession>A0A0J8JPA2</accession>
<dbReference type="AlphaFoldDB" id="A0A0J8JPA2"/>
<keyword evidence="7" id="KW-1185">Reference proteome</keyword>
<evidence type="ECO:0000313" key="7">
    <source>
        <dbReference type="Proteomes" id="UP000037600"/>
    </source>
</evidence>
<dbReference type="EC" id="4.1.2.14" evidence="6"/>
<dbReference type="GO" id="GO:0008700">
    <property type="term" value="F:(R,S)-4-hydroxy-2-oxoglutarate aldolase activity"/>
    <property type="evidence" value="ECO:0007669"/>
    <property type="project" value="UniProtKB-EC"/>
</dbReference>
<comment type="caution">
    <text evidence="6">The sequence shown here is derived from an EMBL/GenBank/DDBJ whole genome shotgun (WGS) entry which is preliminary data.</text>
</comment>
<dbReference type="PANTHER" id="PTHR30246:SF1">
    <property type="entry name" value="2-DEHYDRO-3-DEOXY-6-PHOSPHOGALACTONATE ALDOLASE-RELATED"/>
    <property type="match status" value="1"/>
</dbReference>
<comment type="pathway">
    <text evidence="1">Carbohydrate acid metabolism.</text>
</comment>
<dbReference type="PROSITE" id="PS00160">
    <property type="entry name" value="ALDOLASE_KDPG_KHG_2"/>
    <property type="match status" value="1"/>
</dbReference>
<keyword evidence="5" id="KW-0119">Carbohydrate metabolism</keyword>
<dbReference type="GO" id="GO:0008675">
    <property type="term" value="F:2-dehydro-3-deoxy-phosphogluconate aldolase activity"/>
    <property type="evidence" value="ECO:0007669"/>
    <property type="project" value="UniProtKB-EC"/>
</dbReference>
<keyword evidence="4 6" id="KW-0456">Lyase</keyword>
<evidence type="ECO:0000256" key="2">
    <source>
        <dbReference type="ARBA" id="ARBA00006906"/>
    </source>
</evidence>
<dbReference type="SUPFAM" id="SSF51569">
    <property type="entry name" value="Aldolase"/>
    <property type="match status" value="1"/>
</dbReference>
<dbReference type="Pfam" id="PF01081">
    <property type="entry name" value="Aldolase"/>
    <property type="match status" value="1"/>
</dbReference>
<evidence type="ECO:0000256" key="1">
    <source>
        <dbReference type="ARBA" id="ARBA00004761"/>
    </source>
</evidence>
<name>A0A0J8JPA2_9ALTE</name>
<dbReference type="PANTHER" id="PTHR30246">
    <property type="entry name" value="2-KETO-3-DEOXY-6-PHOSPHOGLUCONATE ALDOLASE"/>
    <property type="match status" value="1"/>
</dbReference>
<dbReference type="OrthoDB" id="9805177at2"/>
<sequence length="212" mass="22581">MTTRNWSMQPLDVMNAGKVVPVLVFKKLEHAVPVAEALLEGGTKVFEITLRTECALDAIELIAQKFPESITGAGTVTNLEQLKAVEDRGAQFAISPGLTPKLLDAANLGKTALLPGISTISELMMGMDHGYDCFKFFPAESNGGVNALKSIGGPLPHINFCPTGGISPSNYKDYLALPNVRCVGGSWLVPNDVVEAGDWKKITELAKAANNV</sequence>
<evidence type="ECO:0000256" key="5">
    <source>
        <dbReference type="ARBA" id="ARBA00023277"/>
    </source>
</evidence>
<dbReference type="CDD" id="cd00452">
    <property type="entry name" value="KDPG_aldolase"/>
    <property type="match status" value="1"/>
</dbReference>
<organism evidence="6 7">
    <name type="scientific">Catenovulum maritimum</name>
    <dbReference type="NCBI Taxonomy" id="1513271"/>
    <lineage>
        <taxon>Bacteria</taxon>
        <taxon>Pseudomonadati</taxon>
        <taxon>Pseudomonadota</taxon>
        <taxon>Gammaproteobacteria</taxon>
        <taxon>Alteromonadales</taxon>
        <taxon>Alteromonadaceae</taxon>
        <taxon>Catenovulum</taxon>
    </lineage>
</organism>
<dbReference type="NCBIfam" id="TIGR01182">
    <property type="entry name" value="eda"/>
    <property type="match status" value="1"/>
</dbReference>
<dbReference type="InterPro" id="IPR031338">
    <property type="entry name" value="KDPG/KHG_AS_2"/>
</dbReference>
<evidence type="ECO:0000256" key="3">
    <source>
        <dbReference type="ARBA" id="ARBA00011233"/>
    </source>
</evidence>
<dbReference type="PATRIC" id="fig|1513271.3.peg.574"/>
<comment type="subunit">
    <text evidence="3">Homotrimer.</text>
</comment>
<dbReference type="InterPro" id="IPR000887">
    <property type="entry name" value="Aldlse_KDPG_KHG"/>
</dbReference>
<dbReference type="Proteomes" id="UP000037600">
    <property type="component" value="Unassembled WGS sequence"/>
</dbReference>
<evidence type="ECO:0000256" key="4">
    <source>
        <dbReference type="ARBA" id="ARBA00023239"/>
    </source>
</evidence>
<proteinExistence type="inferred from homology"/>
<reference evidence="6 7" key="1">
    <citation type="submission" date="2015-04" db="EMBL/GenBank/DDBJ databases">
        <title>Draft Genome Sequence of the Novel Agar-Digesting Marine Bacterium Q1.</title>
        <authorList>
            <person name="Li Y."/>
            <person name="Li D."/>
            <person name="Chen G."/>
            <person name="Du Z."/>
        </authorList>
    </citation>
    <scope>NUCLEOTIDE SEQUENCE [LARGE SCALE GENOMIC DNA]</scope>
    <source>
        <strain evidence="6 7">Q1</strain>
    </source>
</reference>
<dbReference type="EMBL" id="LAZL01000003">
    <property type="protein sequence ID" value="KMT66476.1"/>
    <property type="molecule type" value="Genomic_DNA"/>
</dbReference>
<comment type="similarity">
    <text evidence="2">Belongs to the KHG/KDPG aldolase family.</text>
</comment>
<dbReference type="EC" id="4.1.3.16" evidence="6"/>
<dbReference type="RefSeq" id="WP_048689330.1">
    <property type="nucleotide sequence ID" value="NZ_KQ130483.1"/>
</dbReference>
<gene>
    <name evidence="6" type="ORF">XM47_02740</name>
</gene>
<dbReference type="InterPro" id="IPR013785">
    <property type="entry name" value="Aldolase_TIM"/>
</dbReference>